<feature type="compositionally biased region" description="Low complexity" evidence="3">
    <location>
        <begin position="3555"/>
        <end position="3567"/>
    </location>
</feature>
<dbReference type="PANTHER" id="PTHR38340">
    <property type="entry name" value="S-LAYER PROTEIN"/>
    <property type="match status" value="1"/>
</dbReference>
<dbReference type="Pfam" id="PF00353">
    <property type="entry name" value="HemolysinCabind"/>
    <property type="match status" value="19"/>
</dbReference>
<comment type="caution">
    <text evidence="5">The sequence shown here is derived from an EMBL/GenBank/DDBJ whole genome shotgun (WGS) entry which is preliminary data.</text>
</comment>
<feature type="region of interest" description="Disordered" evidence="3">
    <location>
        <begin position="3547"/>
        <end position="3567"/>
    </location>
</feature>
<dbReference type="Proteomes" id="UP000523955">
    <property type="component" value="Unassembled WGS sequence"/>
</dbReference>
<feature type="region of interest" description="Disordered" evidence="3">
    <location>
        <begin position="2670"/>
        <end position="2696"/>
    </location>
</feature>
<dbReference type="PRINTS" id="PR00313">
    <property type="entry name" value="CABNDNGRPT"/>
</dbReference>
<dbReference type="GO" id="GO:0005509">
    <property type="term" value="F:calcium ion binding"/>
    <property type="evidence" value="ECO:0007669"/>
    <property type="project" value="InterPro"/>
</dbReference>
<name>A0A7X0V8L1_9ACTN</name>
<feature type="compositionally biased region" description="Polar residues" evidence="3">
    <location>
        <begin position="2909"/>
        <end position="2918"/>
    </location>
</feature>
<evidence type="ECO:0008006" key="7">
    <source>
        <dbReference type="Google" id="ProtNLM"/>
    </source>
</evidence>
<feature type="region of interest" description="Disordered" evidence="3">
    <location>
        <begin position="2897"/>
        <end position="2991"/>
    </location>
</feature>
<comment type="subcellular location">
    <subcellularLocation>
        <location evidence="1">Secreted</location>
    </subcellularLocation>
</comment>
<evidence type="ECO:0000256" key="1">
    <source>
        <dbReference type="ARBA" id="ARBA00004613"/>
    </source>
</evidence>
<dbReference type="InterPro" id="IPR018511">
    <property type="entry name" value="Hemolysin-typ_Ca-bd_CS"/>
</dbReference>
<protein>
    <recommendedName>
        <fullName evidence="7">Ca2+-binding protein, RTX toxin-related</fullName>
    </recommendedName>
</protein>
<organism evidence="5 6">
    <name type="scientific">Nocardioides luti</name>
    <dbReference type="NCBI Taxonomy" id="2761101"/>
    <lineage>
        <taxon>Bacteria</taxon>
        <taxon>Bacillati</taxon>
        <taxon>Actinomycetota</taxon>
        <taxon>Actinomycetes</taxon>
        <taxon>Propionibacteriales</taxon>
        <taxon>Nocardioidaceae</taxon>
        <taxon>Nocardioides</taxon>
    </lineage>
</organism>
<evidence type="ECO:0000256" key="2">
    <source>
        <dbReference type="ARBA" id="ARBA00022525"/>
    </source>
</evidence>
<evidence type="ECO:0000256" key="4">
    <source>
        <dbReference type="SAM" id="SignalP"/>
    </source>
</evidence>
<accession>A0A7X0V8L1</accession>
<feature type="signal peptide" evidence="4">
    <location>
        <begin position="1"/>
        <end position="26"/>
    </location>
</feature>
<dbReference type="Gene3D" id="2.150.10.10">
    <property type="entry name" value="Serralysin-like metalloprotease, C-terminal"/>
    <property type="match status" value="6"/>
</dbReference>
<dbReference type="PANTHER" id="PTHR38340:SF1">
    <property type="entry name" value="S-LAYER PROTEIN"/>
    <property type="match status" value="1"/>
</dbReference>
<gene>
    <name evidence="5" type="ORF">H5V45_00190</name>
</gene>
<dbReference type="PROSITE" id="PS00330">
    <property type="entry name" value="HEMOLYSIN_CALCIUM"/>
    <property type="match status" value="4"/>
</dbReference>
<evidence type="ECO:0000256" key="3">
    <source>
        <dbReference type="SAM" id="MobiDB-lite"/>
    </source>
</evidence>
<dbReference type="GO" id="GO:0005576">
    <property type="term" value="C:extracellular region"/>
    <property type="evidence" value="ECO:0007669"/>
    <property type="project" value="UniProtKB-SubCell"/>
</dbReference>
<dbReference type="RefSeq" id="WP_185251071.1">
    <property type="nucleotide sequence ID" value="NZ_JACKXE010000001.1"/>
</dbReference>
<dbReference type="SUPFAM" id="SSF51120">
    <property type="entry name" value="beta-Roll"/>
    <property type="match status" value="9"/>
</dbReference>
<keyword evidence="6" id="KW-1185">Reference proteome</keyword>
<dbReference type="InterPro" id="IPR050557">
    <property type="entry name" value="RTX_toxin/Mannuronan_C5-epim"/>
</dbReference>
<feature type="region of interest" description="Disordered" evidence="3">
    <location>
        <begin position="2793"/>
        <end position="2846"/>
    </location>
</feature>
<dbReference type="EMBL" id="JACKXE010000001">
    <property type="protein sequence ID" value="MBB6625724.1"/>
    <property type="molecule type" value="Genomic_DNA"/>
</dbReference>
<proteinExistence type="predicted"/>
<feature type="compositionally biased region" description="Low complexity" evidence="3">
    <location>
        <begin position="2963"/>
        <end position="2977"/>
    </location>
</feature>
<feature type="chain" id="PRO_5031265013" description="Ca2+-binding protein, RTX toxin-related" evidence="4">
    <location>
        <begin position="27"/>
        <end position="3605"/>
    </location>
</feature>
<keyword evidence="2" id="KW-0964">Secreted</keyword>
<evidence type="ECO:0000313" key="6">
    <source>
        <dbReference type="Proteomes" id="UP000523955"/>
    </source>
</evidence>
<dbReference type="InterPro" id="IPR001343">
    <property type="entry name" value="Hemolysn_Ca-bd"/>
</dbReference>
<keyword evidence="4" id="KW-0732">Signal</keyword>
<evidence type="ECO:0000313" key="5">
    <source>
        <dbReference type="EMBL" id="MBB6625724.1"/>
    </source>
</evidence>
<dbReference type="InterPro" id="IPR011049">
    <property type="entry name" value="Serralysin-like_metalloprot_C"/>
</dbReference>
<reference evidence="5 6" key="1">
    <citation type="submission" date="2020-08" db="EMBL/GenBank/DDBJ databases">
        <authorList>
            <person name="Seo M.-J."/>
        </authorList>
    </citation>
    <scope>NUCLEOTIDE SEQUENCE [LARGE SCALE GENOMIC DNA]</scope>
    <source>
        <strain evidence="5 6">KIGAM211</strain>
    </source>
</reference>
<sequence length="3605" mass="360271">MSALSTTVSLAMLATLGLAQAPAAQALPSAAAPDAASTAVASLFGRLATDFLPQVASGTALARQLPTLAVTPAESVDLRTAFSQALAPGGQLQDLGTQPTLAALTTYVAGADGKGWDFSAIQPDSRSVTVGFTRLEKKEAGLDVRDQAGTLSLSSGSGIDVTGTLTGYFTFVYDATTGSASLTKPALGITTTADLPAGEELDAGLGILGVTVTGVDGTADYGLTSSVTTTWANPDNDAAGALAFDNPGTPAANDGELAAAGAGTGIVTAVRTGSLSGQLVAKPRPNGSVAGLPSVGATVTLSTAAPATFDAPSVTAVVPDAAKPFLTMTPRDLAAGLSQAASAIIGMQDARDGNLPLMRGSIGNAVDAVGGIKEFLADQVPDADPSDQTPGQPKFASLQDMLVALNGAQYADSGWSIDVAGGGEAPTFVPATKTVNFTVHAARRGASDVELNILGAPTTGTGTYSPTGLTATGVDFDGPDGTSGAQLVGRKVTAGTSYATVASVTGPSALTITADGWSAGEPTDGTVFSIEAADPKTGAPELADTLAATTGIGAANADVSTATATPTVDVTLPLALDLSAPLTYTNSSGATVPDCDPSSGTAPCPFQQVDASGLGRVITSLPLASDRVLLRQSARNVLVADVAITSPVQISTSSGFLGLSISGDVKVAVPSGKHLQVLALTGTGDIPLPAFVEKVRAQAAKDAGAPEVFSQTLGGTVTARLAVQVDDAPDAFADGVDSTSLTVTGDVDKLADGIGAGEVNVTATEPGRAALLKALNFEPDNPTSLFGGVQAAFEGAGSDLTTMTGGGLETPIPFVGSSISQLVGAGASGAGGVTYAQHAGIPAAGDTPALPATTWLTDPGTHFDAAFIGRQVVIGSTSATIVDASGTTLVVAPQLTLEPADDTPYLVENELLGAVHVLTAATPATLQEALSTAQTSLGNDSTIDFGLVADSAGAAQLRLDLTWQREYAVSRPVSLTFGSGGGQQLVGVDAGGELSVEASGTVKLRLLLPLSKAAMLAPLANTRIDTSETSLDFGVAVAAEDAHLGANIGPVSVKLGALADPDHGIADDDLGSLRAGFGVEASSAASGTNPSLADFFSSGFDVGVTNGGACTTDGPTPTGTKDVLCADFPVYISNAKASGGNFTVTSTLGSGDDLADVFTGASTKVSPPTSLANVLAGTPFKFDTLSEGLQQYLFYAESSLRTASNNGEMPVIGKDLQAGADFMGKTRTKIDTFIEANGDPSTVGVARTMLTTKLASALGIVVDGSNGIQLDFTCKSTGTGPTTPLNPPSAAPVVKATGAVAADTAEYRYRVVATYNGTGTVQDSVPSAVTPAATLPGVKNAATLTATKFNTVTWKSVRGATGYKVLREQRASSTAAWGPLQVVGLVKSFSASFRDKGVAVVPTPPSPYVPKTTAPQIPAGTVCTDDQSVTDVEGVTLGLEMGQGVVSADKGCEDDLGGAGTDDDNTCVGGKLPVDLGLPGLSLQTGDSGSVSGKVGWALDVKVGMSRSRGFYIDTEDQDEFEVGAALKLDKATAGPDLKAQLAIINVDVTKNADKPEFVGHFGIDITDPDGALTLAEIARTSIAKSIKVSVDAKVDIDWHLKATADAALPGVATDFRLTWGWGAASGQPAGTPATNTSGLVVKFDNVTLNAGEFFGKALKPYLDQVVDATKPLQPIIDTIFTPMPVISDLSKAAGGEAVTIATLADKFNTLPGGAKIKPFLNAIDTVRKLSKKVSCTSTDCGVNIGSFNLTAARVATTNASPGNAKTLIENPQPKTGAGAALVAKDSSGELGRSMKDKVGKALPGISIPVLKDPTLLFGLISGGDIPLVEFDSGPLSLGFQFQKSFGPIYAPPPVMMVIGGGASVTLRIAAGFDTYGIRRAMETGDGAQVLDSLYFKTVDDDGSPIPVVQFTGYLEAGASVSLGILEVGVVGGIKLTVGFYWNDPNNDGKFRLFEFAGAVATNPICLFNVGGELSLYIKIFVEIGFSPFSVSFDFTLVNIKLLDFNLKPNCTPPPPRLGGTSGKVLYVFAGNFGGAGPRGDKAWAADATKSETWVVRQVPAYKDADGVDQPAAVEIRGLGLTESFPDTAANPIDTVVLDGRGWGGALTVTFTGGSGPVDGSKPVPFSKKAVVFTGSGDDVIRTGEGESWVDAGAGADSVTTLDRTELGTAADSVEAHVAGGPGADVITVGNGKDTVSGDGSLGTSANISPTVTRSAPNTSTVVLAGMVDPAAGKLSDPAGLWSSTVGTGDGADQIAAGLGQSRLSGNGGADTIGTANDSTLADSAGIKAGTTGGSAAEEALYRARPSVLVGGAGSDVLKSGSADDEVYTGSHDVVGESATGAGDGANDVNTVDTGTGSDTVYGANGADFVTTSSSASQKTVVYGAGGADVLTGGLGSDEIYGGPGDDYVVAAPATVGEPGSATDALGSARDVGVLPGAGSSPKKLVGGTGSDRIYGADGASTIFGDTTVDACAVQTSPVSKQPAETANALDAADLVLGGNGVDVVNAGGGADWVYASGAADRVCGNAGDDHLYGGDADDLVQGGSGADQGYGEAGADQVYGNDGADALYGGAGTDRLQGNNGADWLDGGSEADVVLGGTSEAGRADGADVLLGSSGSDVLVGDDAQTDLATGAPYPTDLASSDATLGAGDYLVGGDDADRTFGGLGNDTVYGGTGDDYTEGNPGTDRLYGESGDDDLVGGSSELASGLFSGSEPGRPDGTDYVYGGSGQDVVAGDNARITRGGTAHPATTGRGLVTPRTVDLADESSGTPTGISGGDLIQGGDDTDVVFAQRGPDDVSLGDGADYGEGGPGADSVHGDAGDDDVVGGSSTAIGGTAPSLSGQPDADDRLYGDAGEDVVLGDNGAVVRPAASNLVTSLLFSPLTVNRVVAQRTITTYDLGDGSTLDPTGAATSGADTITGSGGNDVLLAQGGDDSVDGGSEADYAEGGQGSDLVQGGSEDDDLAGGSSATTASSTAGAVGQPDGADDVYGGSGSDLALGDNGLLTRVTVGRDPRTNRADATQTALVPGRGIALYDLVGTATSTTAGTVGHFGADAISGQTGSDVLVGQDGTDAISGGSNDDYAEGGGAADALHGDVALTTAEIVLAPAGSAWTTPVKDDATLAEGQDDLVGGWNLAGYRDGADVIRGDGGADFVLADNGSVTRVVDAGKDRVYTPRYGTLPVGAAKVRVAGGTDKSTRFCPVVGTGAAATCDLAGASGADKVYGDGGQDVLYGQDGDDEVYGGADDDDLYGELGADRLFGEDGEDAILGDRGGVQDRYETGARSTTTSLKMPPALTYTSRRSGSVSREADLLHDVNGTDFVGSATATAMPLDGITYGGADRIRGGAGRDSIHGGAGDDLANGDAGGDAVFGGRGADVLWGGVGQVCTMADTACQAEPGANGEFIDALFGGKDGDVIDWRPRGVYGTAPDYAGRTCTTGPAPVTTQKDGTTDPCSWFEMTDRANDVASSTASFADNQHHQGVDWAYGGWDRDVLQADLSENGPHPGDRLMDWSGVYNLYSHCNAAYGGFTDVRNSSPQVEDFFRQWATGNGAGRPAGTGTTADTATPGTSGYDELALVYNSDNKDHATGGPYPSSPGHFDAEACSGF</sequence>